<keyword evidence="2" id="KW-0677">Repeat</keyword>
<organism evidence="3">
    <name type="scientific">Trepomonas sp. PC1</name>
    <dbReference type="NCBI Taxonomy" id="1076344"/>
    <lineage>
        <taxon>Eukaryota</taxon>
        <taxon>Metamonada</taxon>
        <taxon>Diplomonadida</taxon>
        <taxon>Hexamitidae</taxon>
        <taxon>Hexamitinae</taxon>
        <taxon>Trepomonas</taxon>
    </lineage>
</organism>
<evidence type="ECO:0000256" key="1">
    <source>
        <dbReference type="ARBA" id="ARBA00022614"/>
    </source>
</evidence>
<dbReference type="Gene3D" id="3.80.10.10">
    <property type="entry name" value="Ribonuclease Inhibitor"/>
    <property type="match status" value="1"/>
</dbReference>
<proteinExistence type="predicted"/>
<dbReference type="PANTHER" id="PTHR46652">
    <property type="entry name" value="LEUCINE-RICH REPEAT AND IQ DOMAIN-CONTAINING PROTEIN 1-RELATED"/>
    <property type="match status" value="1"/>
</dbReference>
<accession>A0A146KJP7</accession>
<dbReference type="AlphaFoldDB" id="A0A146KJP7"/>
<dbReference type="InterPro" id="IPR025875">
    <property type="entry name" value="Leu-rich_rpt_4"/>
</dbReference>
<reference evidence="3" key="1">
    <citation type="submission" date="2015-07" db="EMBL/GenBank/DDBJ databases">
        <title>Adaptation to a free-living lifestyle via gene acquisitions in the diplomonad Trepomonas sp. PC1.</title>
        <authorList>
            <person name="Xu F."/>
            <person name="Jerlstrom-Hultqvist J."/>
            <person name="Kolisko M."/>
            <person name="Simpson A.G.B."/>
            <person name="Roger A.J."/>
            <person name="Svard S.G."/>
            <person name="Andersson J.O."/>
        </authorList>
    </citation>
    <scope>NUCLEOTIDE SEQUENCE</scope>
    <source>
        <strain evidence="3">PC1</strain>
    </source>
</reference>
<dbReference type="SUPFAM" id="SSF52058">
    <property type="entry name" value="L domain-like"/>
    <property type="match status" value="1"/>
</dbReference>
<dbReference type="PANTHER" id="PTHR46652:SF3">
    <property type="entry name" value="LEUCINE-RICH REPEAT-CONTAINING PROTEIN 9"/>
    <property type="match status" value="1"/>
</dbReference>
<gene>
    <name evidence="3" type="ORF">TPC1_11506</name>
</gene>
<sequence>IMHQINKSINKGDFNIILINKNLQSVYFLGQFTQIRQLDVSQNNLTDLNGINHISDLQQLNCSQNQLSQFPFLPKLSTLIAFSNSITQLSAFRNYSLLKYMNVSMNRLTTLNGVEFLNLDHLNCSFNLIQNIEKLQHVQLDYLDLSHNLVTFQMVKASKMNVKVLKLMDFDETNPICFELNYKRQAFDEVYIEEIDGVRRDELKDAV</sequence>
<dbReference type="InterPro" id="IPR050836">
    <property type="entry name" value="SDS22/Internalin_LRR"/>
</dbReference>
<feature type="non-terminal residue" evidence="3">
    <location>
        <position position="1"/>
    </location>
</feature>
<evidence type="ECO:0000256" key="2">
    <source>
        <dbReference type="ARBA" id="ARBA00022737"/>
    </source>
</evidence>
<keyword evidence="1" id="KW-0433">Leucine-rich repeat</keyword>
<protein>
    <submittedName>
        <fullName evidence="3">Leucine rich repeats-containing protein</fullName>
    </submittedName>
</protein>
<dbReference type="InterPro" id="IPR032675">
    <property type="entry name" value="LRR_dom_sf"/>
</dbReference>
<evidence type="ECO:0000313" key="3">
    <source>
        <dbReference type="EMBL" id="JAP95489.1"/>
    </source>
</evidence>
<dbReference type="PROSITE" id="PS51450">
    <property type="entry name" value="LRR"/>
    <property type="match status" value="2"/>
</dbReference>
<name>A0A146KJP7_9EUKA</name>
<dbReference type="InterPro" id="IPR001611">
    <property type="entry name" value="Leu-rich_rpt"/>
</dbReference>
<dbReference type="Pfam" id="PF12799">
    <property type="entry name" value="LRR_4"/>
    <property type="match status" value="1"/>
</dbReference>
<dbReference type="EMBL" id="GDID01001117">
    <property type="protein sequence ID" value="JAP95489.1"/>
    <property type="molecule type" value="Transcribed_RNA"/>
</dbReference>